<organism evidence="1 2">
    <name type="scientific">Thioclava sediminum</name>
    <dbReference type="NCBI Taxonomy" id="1915319"/>
    <lineage>
        <taxon>Bacteria</taxon>
        <taxon>Pseudomonadati</taxon>
        <taxon>Pseudomonadota</taxon>
        <taxon>Alphaproteobacteria</taxon>
        <taxon>Rhodobacterales</taxon>
        <taxon>Paracoccaceae</taxon>
        <taxon>Thioclava</taxon>
    </lineage>
</organism>
<dbReference type="EMBL" id="MPZV01000003">
    <property type="protein sequence ID" value="OOY23589.1"/>
    <property type="molecule type" value="Genomic_DNA"/>
</dbReference>
<dbReference type="RefSeq" id="WP_078520773.1">
    <property type="nucleotide sequence ID" value="NZ_MPZV01000003.1"/>
</dbReference>
<evidence type="ECO:0000313" key="2">
    <source>
        <dbReference type="Proteomes" id="UP000190787"/>
    </source>
</evidence>
<name>A0ABX3MWC0_9RHOB</name>
<gene>
    <name evidence="1" type="ORF">BMI91_14015</name>
</gene>
<keyword evidence="2" id="KW-1185">Reference proteome</keyword>
<protein>
    <submittedName>
        <fullName evidence="1">Uncharacterized protein</fullName>
    </submittedName>
</protein>
<evidence type="ECO:0000313" key="1">
    <source>
        <dbReference type="EMBL" id="OOY23589.1"/>
    </source>
</evidence>
<proteinExistence type="predicted"/>
<dbReference type="Proteomes" id="UP000190787">
    <property type="component" value="Unassembled WGS sequence"/>
</dbReference>
<accession>A0ABX3MWC0</accession>
<comment type="caution">
    <text evidence="1">The sequence shown here is derived from an EMBL/GenBank/DDBJ whole genome shotgun (WGS) entry which is preliminary data.</text>
</comment>
<reference evidence="1 2" key="1">
    <citation type="submission" date="2016-11" db="EMBL/GenBank/DDBJ databases">
        <title>A multilocus sequence analysis scheme for characterization of bacteria in the genus Thioclava.</title>
        <authorList>
            <person name="Liu Y."/>
            <person name="Shao Z."/>
        </authorList>
    </citation>
    <scope>NUCLEOTIDE SEQUENCE [LARGE SCALE GENOMIC DNA]</scope>
    <source>
        <strain evidence="1 2">TAW-CT134</strain>
    </source>
</reference>
<sequence length="117" mass="13307">MKASETSNLLLVDPARELPSSLKEISGQAIQVLQYDQITAQKMVKLRPELVLAPLLSERFDILDLAKRLEEFGFTGKLRAYSRPLPNISAIRQEVRAAHPQLDFDIFTLPVDEFRDN</sequence>